<proteinExistence type="predicted"/>
<evidence type="ECO:0000313" key="4">
    <source>
        <dbReference type="Proteomes" id="UP001525890"/>
    </source>
</evidence>
<dbReference type="PANTHER" id="PTHR43668">
    <property type="entry name" value="ALLANTOINASE"/>
    <property type="match status" value="1"/>
</dbReference>
<evidence type="ECO:0000259" key="2">
    <source>
        <dbReference type="Pfam" id="PF01979"/>
    </source>
</evidence>
<dbReference type="Proteomes" id="UP001525890">
    <property type="component" value="Unassembled WGS sequence"/>
</dbReference>
<keyword evidence="3" id="KW-0378">Hydrolase</keyword>
<dbReference type="Gene3D" id="2.30.40.10">
    <property type="entry name" value="Urease, subunit C, domain 1"/>
    <property type="match status" value="1"/>
</dbReference>
<evidence type="ECO:0000256" key="1">
    <source>
        <dbReference type="ARBA" id="ARBA00022975"/>
    </source>
</evidence>
<dbReference type="InterPro" id="IPR032466">
    <property type="entry name" value="Metal_Hydrolase"/>
</dbReference>
<accession>A0ABT2MTY3</accession>
<dbReference type="InterPro" id="IPR011059">
    <property type="entry name" value="Metal-dep_hydrolase_composite"/>
</dbReference>
<dbReference type="NCBIfam" id="TIGR00857">
    <property type="entry name" value="pyrC_multi"/>
    <property type="match status" value="1"/>
</dbReference>
<dbReference type="SUPFAM" id="SSF51556">
    <property type="entry name" value="Metallo-dependent hydrolases"/>
    <property type="match status" value="1"/>
</dbReference>
<dbReference type="Gene3D" id="3.20.20.140">
    <property type="entry name" value="Metal-dependent hydrolases"/>
    <property type="match status" value="1"/>
</dbReference>
<organism evidence="3 4">
    <name type="scientific">Laspinema palackyanum D2a</name>
    <dbReference type="NCBI Taxonomy" id="2953684"/>
    <lineage>
        <taxon>Bacteria</taxon>
        <taxon>Bacillati</taxon>
        <taxon>Cyanobacteriota</taxon>
        <taxon>Cyanophyceae</taxon>
        <taxon>Oscillatoriophycideae</taxon>
        <taxon>Oscillatoriales</taxon>
        <taxon>Laspinemataceae</taxon>
        <taxon>Laspinema</taxon>
        <taxon>Laspinema palackyanum</taxon>
    </lineage>
</organism>
<dbReference type="Pfam" id="PF01979">
    <property type="entry name" value="Amidohydro_1"/>
    <property type="match status" value="1"/>
</dbReference>
<dbReference type="NCBIfam" id="NF005614">
    <property type="entry name" value="PRK07369.1"/>
    <property type="match status" value="1"/>
</dbReference>
<dbReference type="InterPro" id="IPR006680">
    <property type="entry name" value="Amidohydro-rel"/>
</dbReference>
<dbReference type="InterPro" id="IPR004722">
    <property type="entry name" value="DHOase"/>
</dbReference>
<protein>
    <submittedName>
        <fullName evidence="3">Dihydroorotase</fullName>
        <ecNumber evidence="3">3.5.2.3</ecNumber>
    </submittedName>
</protein>
<reference evidence="3 4" key="1">
    <citation type="journal article" date="2022" name="Front. Microbiol.">
        <title>High genomic differentiation and limited gene flow indicate recent cryptic speciation within the genus Laspinema (cyanobacteria).</title>
        <authorList>
            <person name="Stanojkovic A."/>
            <person name="Skoupy S."/>
            <person name="Skaloud P."/>
            <person name="Dvorak P."/>
        </authorList>
    </citation>
    <scope>NUCLEOTIDE SEQUENCE [LARGE SCALE GENOMIC DNA]</scope>
    <source>
        <strain evidence="3 4">D2a</strain>
    </source>
</reference>
<dbReference type="InterPro" id="IPR050138">
    <property type="entry name" value="DHOase/Allantoinase_Hydrolase"/>
</dbReference>
<name>A0ABT2MTY3_9CYAN</name>
<dbReference type="GO" id="GO:0004151">
    <property type="term" value="F:dihydroorotase activity"/>
    <property type="evidence" value="ECO:0007669"/>
    <property type="project" value="UniProtKB-EC"/>
</dbReference>
<keyword evidence="4" id="KW-1185">Reference proteome</keyword>
<evidence type="ECO:0000313" key="3">
    <source>
        <dbReference type="EMBL" id="MCT7968184.1"/>
    </source>
</evidence>
<dbReference type="SUPFAM" id="SSF51338">
    <property type="entry name" value="Composite domain of metallo-dependent hydrolases"/>
    <property type="match status" value="1"/>
</dbReference>
<sequence length="435" mass="46525">MNELLQQVRIIDPVSGEDTIADVWIANGAIAQIAPEIADWGSDTQVRNCQGLILGPGLVDLYSHSGDPGFEERETLTSLMQSARSGGFTQVAILPDTSPPVDNPGGLAFLQQKVQGIRTLNELLPLPTPSLPKLHFWGALTLGIKGEQMTELAELEASGIVGFADGQPIADLALLRRILEYLQPWGKPVALWACSRKLAGDGVVREGTASIRLGLPGNPAIAETSALAALLEIVAATGTPVHIMRVSTQRGVQLIESAKAQGLPITASTSWMHLLVNAAEINNPGLFTPYCPSLHLEPPVGNPQDQQALIAGVKSGVIDAIAIDHTPYTYEEKTVAFAESPPGAIGLELALPLLWEHLVTTEKLSPVELWRGLSSNPAKCLQQTPVAIAPGTVADFTLFDPQQSWRVTGESLKSLSSNTPWLEREITGRVVEVWC</sequence>
<keyword evidence="1" id="KW-0665">Pyrimidine biosynthesis</keyword>
<dbReference type="PANTHER" id="PTHR43668:SF2">
    <property type="entry name" value="ALLANTOINASE"/>
    <property type="match status" value="1"/>
</dbReference>
<comment type="caution">
    <text evidence="3">The sequence shown here is derived from an EMBL/GenBank/DDBJ whole genome shotgun (WGS) entry which is preliminary data.</text>
</comment>
<dbReference type="EC" id="3.5.2.3" evidence="3"/>
<dbReference type="RefSeq" id="WP_368007722.1">
    <property type="nucleotide sequence ID" value="NZ_JAMXFF010000028.1"/>
</dbReference>
<dbReference type="EMBL" id="JAMXFF010000028">
    <property type="protein sequence ID" value="MCT7968184.1"/>
    <property type="molecule type" value="Genomic_DNA"/>
</dbReference>
<feature type="domain" description="Amidohydrolase-related" evidence="2">
    <location>
        <begin position="55"/>
        <end position="403"/>
    </location>
</feature>
<dbReference type="CDD" id="cd01317">
    <property type="entry name" value="DHOase_IIa"/>
    <property type="match status" value="1"/>
</dbReference>
<gene>
    <name evidence="3" type="ORF">NG799_17870</name>
</gene>